<feature type="domain" description="Gnk2-homologous" evidence="2">
    <location>
        <begin position="25"/>
        <end position="129"/>
    </location>
</feature>
<gene>
    <name evidence="3" type="ORF">LTRI10_LOCUS37914</name>
</gene>
<dbReference type="InterPro" id="IPR002902">
    <property type="entry name" value="GNK2"/>
</dbReference>
<feature type="chain" id="PRO_5043640327" description="Gnk2-homologous domain-containing protein" evidence="1">
    <location>
        <begin position="26"/>
        <end position="131"/>
    </location>
</feature>
<evidence type="ECO:0000259" key="2">
    <source>
        <dbReference type="PROSITE" id="PS51473"/>
    </source>
</evidence>
<keyword evidence="1" id="KW-0732">Signal</keyword>
<evidence type="ECO:0000256" key="1">
    <source>
        <dbReference type="SAM" id="SignalP"/>
    </source>
</evidence>
<sequence length="131" mass="14739">MAPPPPPSIFFLGIMFLLMIHCAHGFEFNCLCNPDSFEASDLRNLCVSNLLDALAGSIGHPPSYGDFYHQVDCSGWPVYGHRWVDNLKPYADNCLVQAKNVIKDSCAHRQGADVSSGDTCRMRFELYDFRY</sequence>
<accession>A0AAV2FH46</accession>
<dbReference type="AlphaFoldDB" id="A0AAV2FH46"/>
<proteinExistence type="predicted"/>
<dbReference type="Proteomes" id="UP001497516">
    <property type="component" value="Chromosome 6"/>
</dbReference>
<keyword evidence="4" id="KW-1185">Reference proteome</keyword>
<feature type="signal peptide" evidence="1">
    <location>
        <begin position="1"/>
        <end position="25"/>
    </location>
</feature>
<dbReference type="EMBL" id="OZ034819">
    <property type="protein sequence ID" value="CAL1397631.1"/>
    <property type="molecule type" value="Genomic_DNA"/>
</dbReference>
<dbReference type="PROSITE" id="PS51473">
    <property type="entry name" value="GNK2"/>
    <property type="match status" value="1"/>
</dbReference>
<evidence type="ECO:0000313" key="4">
    <source>
        <dbReference type="Proteomes" id="UP001497516"/>
    </source>
</evidence>
<evidence type="ECO:0000313" key="3">
    <source>
        <dbReference type="EMBL" id="CAL1397631.1"/>
    </source>
</evidence>
<organism evidence="3 4">
    <name type="scientific">Linum trigynum</name>
    <dbReference type="NCBI Taxonomy" id="586398"/>
    <lineage>
        <taxon>Eukaryota</taxon>
        <taxon>Viridiplantae</taxon>
        <taxon>Streptophyta</taxon>
        <taxon>Embryophyta</taxon>
        <taxon>Tracheophyta</taxon>
        <taxon>Spermatophyta</taxon>
        <taxon>Magnoliopsida</taxon>
        <taxon>eudicotyledons</taxon>
        <taxon>Gunneridae</taxon>
        <taxon>Pentapetalae</taxon>
        <taxon>rosids</taxon>
        <taxon>fabids</taxon>
        <taxon>Malpighiales</taxon>
        <taxon>Linaceae</taxon>
        <taxon>Linum</taxon>
    </lineage>
</organism>
<reference evidence="3 4" key="1">
    <citation type="submission" date="2024-04" db="EMBL/GenBank/DDBJ databases">
        <authorList>
            <person name="Fracassetti M."/>
        </authorList>
    </citation>
    <scope>NUCLEOTIDE SEQUENCE [LARGE SCALE GENOMIC DNA]</scope>
</reference>
<name>A0AAV2FH46_9ROSI</name>
<protein>
    <recommendedName>
        <fullName evidence="2">Gnk2-homologous domain-containing protein</fullName>
    </recommendedName>
</protein>